<dbReference type="EMBL" id="LSRX01000710">
    <property type="protein sequence ID" value="OLP90449.1"/>
    <property type="molecule type" value="Genomic_DNA"/>
</dbReference>
<comment type="caution">
    <text evidence="1">The sequence shown here is derived from an EMBL/GenBank/DDBJ whole genome shotgun (WGS) entry which is preliminary data.</text>
</comment>
<sequence>MLAAACSSTQELGVRRTDDLVELKVFSARHDLISACDSMAKTRVAPPGCRGLNGRVEAVDLSISGERQLRLPMGPAVPNILRLRNVL</sequence>
<accession>A0A1Q9D5F4</accession>
<evidence type="ECO:0000313" key="2">
    <source>
        <dbReference type="Proteomes" id="UP000186817"/>
    </source>
</evidence>
<dbReference type="AlphaFoldDB" id="A0A1Q9D5F4"/>
<evidence type="ECO:0000313" key="1">
    <source>
        <dbReference type="EMBL" id="OLP90449.1"/>
    </source>
</evidence>
<dbReference type="Proteomes" id="UP000186817">
    <property type="component" value="Unassembled WGS sequence"/>
</dbReference>
<name>A0A1Q9D5F4_SYMMI</name>
<dbReference type="OrthoDB" id="10274154at2759"/>
<proteinExistence type="predicted"/>
<keyword evidence="2" id="KW-1185">Reference proteome</keyword>
<protein>
    <submittedName>
        <fullName evidence="1">Uncharacterized protein</fullName>
    </submittedName>
</protein>
<organism evidence="1 2">
    <name type="scientific">Symbiodinium microadriaticum</name>
    <name type="common">Dinoflagellate</name>
    <name type="synonym">Zooxanthella microadriatica</name>
    <dbReference type="NCBI Taxonomy" id="2951"/>
    <lineage>
        <taxon>Eukaryota</taxon>
        <taxon>Sar</taxon>
        <taxon>Alveolata</taxon>
        <taxon>Dinophyceae</taxon>
        <taxon>Suessiales</taxon>
        <taxon>Symbiodiniaceae</taxon>
        <taxon>Symbiodinium</taxon>
    </lineage>
</organism>
<reference evidence="1 2" key="1">
    <citation type="submission" date="2016-02" db="EMBL/GenBank/DDBJ databases">
        <title>Genome analysis of coral dinoflagellate symbionts highlights evolutionary adaptations to a symbiotic lifestyle.</title>
        <authorList>
            <person name="Aranda M."/>
            <person name="Li Y."/>
            <person name="Liew Y.J."/>
            <person name="Baumgarten S."/>
            <person name="Simakov O."/>
            <person name="Wilson M."/>
            <person name="Piel J."/>
            <person name="Ashoor H."/>
            <person name="Bougouffa S."/>
            <person name="Bajic V.B."/>
            <person name="Ryu T."/>
            <person name="Ravasi T."/>
            <person name="Bayer T."/>
            <person name="Micklem G."/>
            <person name="Kim H."/>
            <person name="Bhak J."/>
            <person name="Lajeunesse T.C."/>
            <person name="Voolstra C.R."/>
        </authorList>
    </citation>
    <scope>NUCLEOTIDE SEQUENCE [LARGE SCALE GENOMIC DNA]</scope>
    <source>
        <strain evidence="1 2">CCMP2467</strain>
    </source>
</reference>
<gene>
    <name evidence="1" type="ORF">AK812_SmicGene27975</name>
</gene>